<keyword evidence="2" id="KW-0853">WD repeat</keyword>
<accession>A0A196SK57</accession>
<feature type="compositionally biased region" description="Acidic residues" evidence="4">
    <location>
        <begin position="252"/>
        <end position="277"/>
    </location>
</feature>
<evidence type="ECO:0000313" key="6">
    <source>
        <dbReference type="Proteomes" id="UP000078348"/>
    </source>
</evidence>
<dbReference type="InterPro" id="IPR001680">
    <property type="entry name" value="WD40_rpt"/>
</dbReference>
<proteinExistence type="inferred from homology"/>
<dbReference type="Gene3D" id="2.130.10.10">
    <property type="entry name" value="YVTN repeat-like/Quinoprotein amine dehydrogenase"/>
    <property type="match status" value="1"/>
</dbReference>
<sequence length="314" mass="35462">MDTPPFEIKCADDIMDISLSKCSNLIAVAIVDGSVEMFGKELWRCDDKVMHSAEISRVFCVDDKSFFSGDENGVVKLWNPIPGKTTVETFEKHQDYISDFDYCPSRESVVVASADGSLSFISVKDREIVYQTTTCNDELLSCCVVKRGEFVCAGTQEGVVNIYRWDDEEEITDRITGHPESIDGMLKVDEDTICTGSDDGVLRVVQVMPNLFLGVVGMHEFPVEKMEWTFEKKFIATCSHDNVVRLFDMSILEDDGEESEEEEKDSSDSDESEEEDAPKESKADSKKRREKPLPAKNLKRQKVEKKDTGFFDDL</sequence>
<dbReference type="Pfam" id="PF24796">
    <property type="entry name" value="WDR55"/>
    <property type="match status" value="1"/>
</dbReference>
<comment type="caution">
    <text evidence="5">The sequence shown here is derived from an EMBL/GenBank/DDBJ whole genome shotgun (WGS) entry which is preliminary data.</text>
</comment>
<protein>
    <submittedName>
        <fullName evidence="5">WD repeat-containing protein 55</fullName>
    </submittedName>
</protein>
<dbReference type="AlphaFoldDB" id="A0A196SK57"/>
<dbReference type="EMBL" id="LXWW01000031">
    <property type="protein sequence ID" value="OAO17433.1"/>
    <property type="molecule type" value="Genomic_DNA"/>
</dbReference>
<feature type="region of interest" description="Disordered" evidence="4">
    <location>
        <begin position="252"/>
        <end position="314"/>
    </location>
</feature>
<evidence type="ECO:0000256" key="3">
    <source>
        <dbReference type="ARBA" id="ARBA00022737"/>
    </source>
</evidence>
<evidence type="ECO:0000256" key="4">
    <source>
        <dbReference type="SAM" id="MobiDB-lite"/>
    </source>
</evidence>
<evidence type="ECO:0000256" key="2">
    <source>
        <dbReference type="ARBA" id="ARBA00022574"/>
    </source>
</evidence>
<keyword evidence="3" id="KW-0677">Repeat</keyword>
<dbReference type="SUPFAM" id="SSF50978">
    <property type="entry name" value="WD40 repeat-like"/>
    <property type="match status" value="1"/>
</dbReference>
<evidence type="ECO:0000256" key="1">
    <source>
        <dbReference type="ARBA" id="ARBA00007625"/>
    </source>
</evidence>
<evidence type="ECO:0000313" key="5">
    <source>
        <dbReference type="EMBL" id="OAO17433.1"/>
    </source>
</evidence>
<dbReference type="Proteomes" id="UP000078348">
    <property type="component" value="Unassembled WGS sequence"/>
</dbReference>
<dbReference type="InterPro" id="IPR036322">
    <property type="entry name" value="WD40_repeat_dom_sf"/>
</dbReference>
<dbReference type="SMART" id="SM00320">
    <property type="entry name" value="WD40"/>
    <property type="match status" value="6"/>
</dbReference>
<dbReference type="PANTHER" id="PTHR44019">
    <property type="entry name" value="WD REPEAT-CONTAINING PROTEIN 55"/>
    <property type="match status" value="1"/>
</dbReference>
<feature type="compositionally biased region" description="Basic and acidic residues" evidence="4">
    <location>
        <begin position="304"/>
        <end position="314"/>
    </location>
</feature>
<keyword evidence="6" id="KW-1185">Reference proteome</keyword>
<name>A0A196SK57_BLAHN</name>
<dbReference type="InterPro" id="IPR050505">
    <property type="entry name" value="WDR55/POC1"/>
</dbReference>
<comment type="similarity">
    <text evidence="1">Belongs to the WD repeat WDR55 family.</text>
</comment>
<reference evidence="5 6" key="1">
    <citation type="submission" date="2016-05" db="EMBL/GenBank/DDBJ databases">
        <title>Nuclear genome of Blastocystis sp. subtype 1 NandII.</title>
        <authorList>
            <person name="Gentekaki E."/>
            <person name="Curtis B."/>
            <person name="Stairs C."/>
            <person name="Eme L."/>
            <person name="Herman E."/>
            <person name="Klimes V."/>
            <person name="Arias M.C."/>
            <person name="Elias M."/>
            <person name="Hilliou F."/>
            <person name="Klute M."/>
            <person name="Malik S.-B."/>
            <person name="Pightling A."/>
            <person name="Rachubinski R."/>
            <person name="Salas D."/>
            <person name="Schlacht A."/>
            <person name="Suga H."/>
            <person name="Archibald J."/>
            <person name="Ball S.G."/>
            <person name="Clark G."/>
            <person name="Dacks J."/>
            <person name="Van Der Giezen M."/>
            <person name="Tsaousis A."/>
            <person name="Roger A."/>
        </authorList>
    </citation>
    <scope>NUCLEOTIDE SEQUENCE [LARGE SCALE GENOMIC DNA]</scope>
    <source>
        <strain evidence="6">ATCC 50177 / NandII</strain>
    </source>
</reference>
<dbReference type="InterPro" id="IPR015943">
    <property type="entry name" value="WD40/YVTN_repeat-like_dom_sf"/>
</dbReference>
<dbReference type="STRING" id="478820.A0A196SK57"/>
<gene>
    <name evidence="5" type="ORF">AV274_0850</name>
</gene>
<dbReference type="PANTHER" id="PTHR44019:SF20">
    <property type="entry name" value="WD REPEAT-CONTAINING PROTEIN 55"/>
    <property type="match status" value="1"/>
</dbReference>
<dbReference type="OrthoDB" id="2288928at2759"/>
<organism evidence="5 6">
    <name type="scientific">Blastocystis sp. subtype 1 (strain ATCC 50177 / NandII)</name>
    <dbReference type="NCBI Taxonomy" id="478820"/>
    <lineage>
        <taxon>Eukaryota</taxon>
        <taxon>Sar</taxon>
        <taxon>Stramenopiles</taxon>
        <taxon>Bigyra</taxon>
        <taxon>Opalozoa</taxon>
        <taxon>Opalinata</taxon>
        <taxon>Blastocystidae</taxon>
        <taxon>Blastocystis</taxon>
    </lineage>
</organism>